<dbReference type="InterPro" id="IPR029044">
    <property type="entry name" value="Nucleotide-diphossugar_trans"/>
</dbReference>
<accession>A0A1F4X8K5</accession>
<evidence type="ECO:0000256" key="5">
    <source>
        <dbReference type="ARBA" id="ARBA00048128"/>
    </source>
</evidence>
<dbReference type="GO" id="GO:0006011">
    <property type="term" value="P:UDP-alpha-D-glucose metabolic process"/>
    <property type="evidence" value="ECO:0007669"/>
    <property type="project" value="InterPro"/>
</dbReference>
<dbReference type="InterPro" id="IPR005771">
    <property type="entry name" value="GalU_uridylyltTrfase_bac/arc"/>
</dbReference>
<reference evidence="7 8" key="1">
    <citation type="journal article" date="2016" name="Nat. Commun.">
        <title>Thousands of microbial genomes shed light on interconnected biogeochemical processes in an aquifer system.</title>
        <authorList>
            <person name="Anantharaman K."/>
            <person name="Brown C.T."/>
            <person name="Hug L.A."/>
            <person name="Sharon I."/>
            <person name="Castelle C.J."/>
            <person name="Probst A.J."/>
            <person name="Thomas B.C."/>
            <person name="Singh A."/>
            <person name="Wilkins M.J."/>
            <person name="Karaoz U."/>
            <person name="Brodie E.L."/>
            <person name="Williams K.H."/>
            <person name="Hubbard S.S."/>
            <person name="Banfield J.F."/>
        </authorList>
    </citation>
    <scope>NUCLEOTIDE SEQUENCE [LARGE SCALE GENOMIC DNA]</scope>
</reference>
<gene>
    <name evidence="7" type="ORF">A2619_03095</name>
</gene>
<organism evidence="7 8">
    <name type="scientific">candidate division WWE3 bacterium RIFOXYD1_FULL_39_9</name>
    <dbReference type="NCBI Taxonomy" id="1802649"/>
    <lineage>
        <taxon>Bacteria</taxon>
        <taxon>Katanobacteria</taxon>
    </lineage>
</organism>
<evidence type="ECO:0000256" key="3">
    <source>
        <dbReference type="ARBA" id="ARBA00022679"/>
    </source>
</evidence>
<comment type="catalytic activity">
    <reaction evidence="5">
        <text>alpha-D-glucose 1-phosphate + UTP + H(+) = UDP-alpha-D-glucose + diphosphate</text>
        <dbReference type="Rhea" id="RHEA:19889"/>
        <dbReference type="ChEBI" id="CHEBI:15378"/>
        <dbReference type="ChEBI" id="CHEBI:33019"/>
        <dbReference type="ChEBI" id="CHEBI:46398"/>
        <dbReference type="ChEBI" id="CHEBI:58601"/>
        <dbReference type="ChEBI" id="CHEBI:58885"/>
        <dbReference type="EC" id="2.7.7.9"/>
    </reaction>
</comment>
<protein>
    <recommendedName>
        <fullName evidence="2">UTP--glucose-1-phosphate uridylyltransferase</fullName>
        <ecNumber evidence="2">2.7.7.9</ecNumber>
    </recommendedName>
</protein>
<dbReference type="EMBL" id="MEWG01000008">
    <property type="protein sequence ID" value="OGC78040.1"/>
    <property type="molecule type" value="Genomic_DNA"/>
</dbReference>
<name>A0A1F4X8K5_UNCKA</name>
<dbReference type="Gene3D" id="3.90.550.10">
    <property type="entry name" value="Spore Coat Polysaccharide Biosynthesis Protein SpsA, Chain A"/>
    <property type="match status" value="1"/>
</dbReference>
<evidence type="ECO:0000256" key="1">
    <source>
        <dbReference type="ARBA" id="ARBA00006890"/>
    </source>
</evidence>
<evidence type="ECO:0000313" key="7">
    <source>
        <dbReference type="EMBL" id="OGC78040.1"/>
    </source>
</evidence>
<dbReference type="SUPFAM" id="SSF53448">
    <property type="entry name" value="Nucleotide-diphospho-sugar transferases"/>
    <property type="match status" value="1"/>
</dbReference>
<dbReference type="Pfam" id="PF00483">
    <property type="entry name" value="NTP_transferase"/>
    <property type="match status" value="1"/>
</dbReference>
<keyword evidence="3" id="KW-0808">Transferase</keyword>
<dbReference type="PANTHER" id="PTHR43197:SF1">
    <property type="entry name" value="UTP--GLUCOSE-1-PHOSPHATE URIDYLYLTRANSFERASE"/>
    <property type="match status" value="1"/>
</dbReference>
<comment type="similarity">
    <text evidence="1">Belongs to the UDPGP type 2 family.</text>
</comment>
<sequence length="308" mass="34895">MKNFKKITKAVIAVAGYGTRFLPATKNQPKQMLPIIDKPIIHYLVEEAVAAGIKDVILVTQAGQHALEDYFDSHFEIEKVLEESGKTEYLKIVKDIPQLANFIYVRQKKHLPYGNGSPLLAVENLIDDEESFIYMFGDDLTIAETPVTKQIIDIHEKYRPAAVLAVHQVADNEVHRYGTVKYKENPKIPNEIDYIVEKAPKGTAPSNMANDGRFVLSYKVIEEALHTETGAGGELWLVDILNNLSKKGQTVIAHPLEGEWMTTGDPLNYIKTTLRFVMERDDIKTEVVEYFSELLEQKAHDLKRSKKD</sequence>
<dbReference type="EC" id="2.7.7.9" evidence="2"/>
<evidence type="ECO:0000313" key="8">
    <source>
        <dbReference type="Proteomes" id="UP000176815"/>
    </source>
</evidence>
<dbReference type="Proteomes" id="UP000176815">
    <property type="component" value="Unassembled WGS sequence"/>
</dbReference>
<dbReference type="PANTHER" id="PTHR43197">
    <property type="entry name" value="UTP--GLUCOSE-1-PHOSPHATE URIDYLYLTRANSFERASE"/>
    <property type="match status" value="1"/>
</dbReference>
<dbReference type="GO" id="GO:0003983">
    <property type="term" value="F:UTP:glucose-1-phosphate uridylyltransferase activity"/>
    <property type="evidence" value="ECO:0007669"/>
    <property type="project" value="UniProtKB-EC"/>
</dbReference>
<feature type="domain" description="Nucleotidyl transferase" evidence="6">
    <location>
        <begin position="9"/>
        <end position="272"/>
    </location>
</feature>
<comment type="caution">
    <text evidence="7">The sequence shown here is derived from an EMBL/GenBank/DDBJ whole genome shotgun (WGS) entry which is preliminary data.</text>
</comment>
<keyword evidence="4" id="KW-0548">Nucleotidyltransferase</keyword>
<dbReference type="InterPro" id="IPR005835">
    <property type="entry name" value="NTP_transferase_dom"/>
</dbReference>
<proteinExistence type="inferred from homology"/>
<dbReference type="AlphaFoldDB" id="A0A1F4X8K5"/>
<evidence type="ECO:0000259" key="6">
    <source>
        <dbReference type="Pfam" id="PF00483"/>
    </source>
</evidence>
<evidence type="ECO:0000256" key="4">
    <source>
        <dbReference type="ARBA" id="ARBA00022695"/>
    </source>
</evidence>
<evidence type="ECO:0000256" key="2">
    <source>
        <dbReference type="ARBA" id="ARBA00012415"/>
    </source>
</evidence>